<keyword evidence="9" id="KW-1185">Reference proteome</keyword>
<feature type="transmembrane region" description="Helical" evidence="7">
    <location>
        <begin position="144"/>
        <end position="162"/>
    </location>
</feature>
<comment type="subcellular location">
    <subcellularLocation>
        <location evidence="1">Cell membrane</location>
        <topology evidence="1">Multi-pass membrane protein</topology>
    </subcellularLocation>
</comment>
<feature type="transmembrane region" description="Helical" evidence="7">
    <location>
        <begin position="118"/>
        <end position="138"/>
    </location>
</feature>
<reference evidence="8 9" key="1">
    <citation type="submission" date="2021-08" db="EMBL/GenBank/DDBJ databases">
        <title>Complete genome sequence of Leptospira kobayashii strain E30.</title>
        <authorList>
            <person name="Nakao R."/>
            <person name="Nakamura S."/>
            <person name="Masuzawa T."/>
            <person name="Koizumi N."/>
        </authorList>
    </citation>
    <scope>NUCLEOTIDE SEQUENCE [LARGE SCALE GENOMIC DNA]</scope>
    <source>
        <strain evidence="8 9">E30</strain>
    </source>
</reference>
<keyword evidence="4 7" id="KW-0812">Transmembrane</keyword>
<evidence type="ECO:0000256" key="6">
    <source>
        <dbReference type="ARBA" id="ARBA00023136"/>
    </source>
</evidence>
<keyword evidence="2" id="KW-1003">Cell membrane</keyword>
<feature type="transmembrane region" description="Helical" evidence="7">
    <location>
        <begin position="169"/>
        <end position="190"/>
    </location>
</feature>
<evidence type="ECO:0000256" key="7">
    <source>
        <dbReference type="SAM" id="Phobius"/>
    </source>
</evidence>
<protein>
    <submittedName>
        <fullName evidence="8">Sugar phosphotransferase</fullName>
    </submittedName>
</protein>
<gene>
    <name evidence="8" type="ORF">LPTSP3_g28340</name>
</gene>
<evidence type="ECO:0000256" key="2">
    <source>
        <dbReference type="ARBA" id="ARBA00022475"/>
    </source>
</evidence>
<evidence type="ECO:0000313" key="8">
    <source>
        <dbReference type="EMBL" id="BDA79904.1"/>
    </source>
</evidence>
<keyword evidence="5 7" id="KW-1133">Transmembrane helix</keyword>
<sequence length="309" mass="35147">MVFLPLFLCFLLWVTYSGQTKGSPFESIHFQLLSILPFLISGVVFFGLLGFADDLISLSPNIRLGLELLFAGFWFYHLNITPTIFHYAIENRVISLSVSIFLMVFIVNLVNFMDGLDLYLVTSFFFSSLSFGFILSELFFPNSVFFVILVCLFLALFGFIFYNSPKAKLFMGDSGSLGLGFIILSLPLLSAKTDQTQFDISLLFYLFPIFWVDGIFTILLRSWQKKHIFQAHREHLYQHLTDTSLGKTGTCFVLSLLNLPAGGIYIYFRFLNPSLKISHPILLLGTLTGYLFVYLLIRLGLKTGRKNLA</sequence>
<evidence type="ECO:0000256" key="4">
    <source>
        <dbReference type="ARBA" id="ARBA00022692"/>
    </source>
</evidence>
<dbReference type="PANTHER" id="PTHR22926:SF3">
    <property type="entry name" value="UNDECAPRENYL-PHOSPHATE ALPHA-N-ACETYLGLUCOSAMINYL 1-PHOSPHATE TRANSFERASE"/>
    <property type="match status" value="1"/>
</dbReference>
<dbReference type="InterPro" id="IPR000715">
    <property type="entry name" value="Glycosyl_transferase_4"/>
</dbReference>
<feature type="transmembrane region" description="Helical" evidence="7">
    <location>
        <begin position="202"/>
        <end position="223"/>
    </location>
</feature>
<feature type="transmembrane region" description="Helical" evidence="7">
    <location>
        <begin position="93"/>
        <end position="111"/>
    </location>
</feature>
<accession>A0ABM7ULP7</accession>
<dbReference type="EMBL" id="AP025028">
    <property type="protein sequence ID" value="BDA79904.1"/>
    <property type="molecule type" value="Genomic_DNA"/>
</dbReference>
<organism evidence="8 9">
    <name type="scientific">Leptospira kobayashii</name>
    <dbReference type="NCBI Taxonomy" id="1917830"/>
    <lineage>
        <taxon>Bacteria</taxon>
        <taxon>Pseudomonadati</taxon>
        <taxon>Spirochaetota</taxon>
        <taxon>Spirochaetia</taxon>
        <taxon>Leptospirales</taxon>
        <taxon>Leptospiraceae</taxon>
        <taxon>Leptospira</taxon>
    </lineage>
</organism>
<feature type="transmembrane region" description="Helical" evidence="7">
    <location>
        <begin position="244"/>
        <end position="268"/>
    </location>
</feature>
<feature type="transmembrane region" description="Helical" evidence="7">
    <location>
        <begin position="280"/>
        <end position="301"/>
    </location>
</feature>
<feature type="transmembrane region" description="Helical" evidence="7">
    <location>
        <begin position="32"/>
        <end position="52"/>
    </location>
</feature>
<keyword evidence="3" id="KW-0808">Transferase</keyword>
<evidence type="ECO:0000256" key="1">
    <source>
        <dbReference type="ARBA" id="ARBA00004651"/>
    </source>
</evidence>
<name>A0ABM7ULP7_9LEPT</name>
<evidence type="ECO:0000313" key="9">
    <source>
        <dbReference type="Proteomes" id="UP000245263"/>
    </source>
</evidence>
<dbReference type="PANTHER" id="PTHR22926">
    <property type="entry name" value="PHOSPHO-N-ACETYLMURAMOYL-PENTAPEPTIDE-TRANSFERASE"/>
    <property type="match status" value="1"/>
</dbReference>
<dbReference type="Pfam" id="PF00953">
    <property type="entry name" value="Glycos_transf_4"/>
    <property type="match status" value="1"/>
</dbReference>
<feature type="transmembrane region" description="Helical" evidence="7">
    <location>
        <begin position="64"/>
        <end position="87"/>
    </location>
</feature>
<evidence type="ECO:0000256" key="3">
    <source>
        <dbReference type="ARBA" id="ARBA00022679"/>
    </source>
</evidence>
<keyword evidence="6 7" id="KW-0472">Membrane</keyword>
<proteinExistence type="predicted"/>
<dbReference type="Proteomes" id="UP000245263">
    <property type="component" value="Chromosome 1"/>
</dbReference>
<evidence type="ECO:0000256" key="5">
    <source>
        <dbReference type="ARBA" id="ARBA00022989"/>
    </source>
</evidence>